<dbReference type="RefSeq" id="WP_179788557.1">
    <property type="nucleotide sequence ID" value="NZ_BAAARR010000016.1"/>
</dbReference>
<keyword evidence="4 7" id="KW-0812">Transmembrane</keyword>
<reference evidence="8 9" key="1">
    <citation type="submission" date="2020-07" db="EMBL/GenBank/DDBJ databases">
        <title>Sequencing the genomes of 1000 actinobacteria strains.</title>
        <authorList>
            <person name="Klenk H.-P."/>
        </authorList>
    </citation>
    <scope>NUCLEOTIDE SEQUENCE [LARGE SCALE GENOMIC DNA]</scope>
    <source>
        <strain evidence="8 9">DSM 18448</strain>
    </source>
</reference>
<dbReference type="EMBL" id="JACBZH010000001">
    <property type="protein sequence ID" value="NYH90878.1"/>
    <property type="molecule type" value="Genomic_DNA"/>
</dbReference>
<feature type="transmembrane region" description="Helical" evidence="7">
    <location>
        <begin position="386"/>
        <end position="407"/>
    </location>
</feature>
<dbReference type="GO" id="GO:0005886">
    <property type="term" value="C:plasma membrane"/>
    <property type="evidence" value="ECO:0007669"/>
    <property type="project" value="UniProtKB-SubCell"/>
</dbReference>
<keyword evidence="3" id="KW-1003">Cell membrane</keyword>
<evidence type="ECO:0000313" key="8">
    <source>
        <dbReference type="EMBL" id="NYH90878.1"/>
    </source>
</evidence>
<dbReference type="InterPro" id="IPR050833">
    <property type="entry name" value="Poly_Biosynth_Transport"/>
</dbReference>
<feature type="transmembrane region" description="Helical" evidence="7">
    <location>
        <begin position="132"/>
        <end position="154"/>
    </location>
</feature>
<comment type="subcellular location">
    <subcellularLocation>
        <location evidence="1">Cell membrane</location>
        <topology evidence="1">Multi-pass membrane protein</topology>
    </subcellularLocation>
</comment>
<dbReference type="PANTHER" id="PTHR30250">
    <property type="entry name" value="PST FAMILY PREDICTED COLANIC ACID TRANSPORTER"/>
    <property type="match status" value="1"/>
</dbReference>
<feature type="transmembrane region" description="Helical" evidence="7">
    <location>
        <begin position="306"/>
        <end position="329"/>
    </location>
</feature>
<accession>A0A852ZG70</accession>
<evidence type="ECO:0000256" key="5">
    <source>
        <dbReference type="ARBA" id="ARBA00022989"/>
    </source>
</evidence>
<feature type="transmembrane region" description="Helical" evidence="7">
    <location>
        <begin position="166"/>
        <end position="189"/>
    </location>
</feature>
<evidence type="ECO:0000256" key="4">
    <source>
        <dbReference type="ARBA" id="ARBA00022692"/>
    </source>
</evidence>
<evidence type="ECO:0000256" key="3">
    <source>
        <dbReference type="ARBA" id="ARBA00022475"/>
    </source>
</evidence>
<dbReference type="Proteomes" id="UP000579605">
    <property type="component" value="Unassembled WGS sequence"/>
</dbReference>
<gene>
    <name evidence="8" type="ORF">F4554_003516</name>
</gene>
<evidence type="ECO:0000256" key="1">
    <source>
        <dbReference type="ARBA" id="ARBA00004651"/>
    </source>
</evidence>
<feature type="transmembrane region" description="Helical" evidence="7">
    <location>
        <begin position="195"/>
        <end position="214"/>
    </location>
</feature>
<dbReference type="PANTHER" id="PTHR30250:SF10">
    <property type="entry name" value="LIPOPOLYSACCHARIDE BIOSYNTHESIS PROTEIN WZXC"/>
    <property type="match status" value="1"/>
</dbReference>
<name>A0A852ZG70_9ACTN</name>
<sequence>MTTAQRPDAAHAQDAENAEDGLAQDGLKQRALAGLFVVGSRGLAIMLVGFVGQVVLARQLMPTDFGAVAVGLAFVTFVNLFADGGLGAGLIRRPEPPDRADLGALTGLQVSVATALALGVAGIAPLFGRTGWVTAVVVASTPFLALQIPGRIVLERALAYRRLAIIELSQVIVFNLWAIAWVLAGAGVWGMASAAPVRAVVGVAAMAWASPVGVPSPRFAWRRVRGLMSFGIRFQAVTAAQLVRDQGLNTAIAALATVSTLGLVAVARRLLEVPYLLLGATFRVSFPTMSQLLARKADPAPLIERAVGVTTVGSGLVLTGLAASAPGLVPGLFGVQWRDAATILPAACLGLCVGGSVSVATQGYLYAVGDAAVVLRACVLQTLVQFLVVLVALPWIGVVAVGLGWLASNLVEAVVLGRATAARTHVRLAGRLAAPVSAGIVAGAAGWLTTRALGSDLVAGLVGGALATAAYLVLVLVLNRRLVAETVHLALSSARAVWGGGTEDVRAGVA</sequence>
<dbReference type="AlphaFoldDB" id="A0A852ZG70"/>
<evidence type="ECO:0000256" key="2">
    <source>
        <dbReference type="ARBA" id="ARBA00007430"/>
    </source>
</evidence>
<keyword evidence="5 7" id="KW-1133">Transmembrane helix</keyword>
<feature type="transmembrane region" description="Helical" evidence="7">
    <location>
        <begin position="68"/>
        <end position="90"/>
    </location>
</feature>
<evidence type="ECO:0000313" key="9">
    <source>
        <dbReference type="Proteomes" id="UP000579605"/>
    </source>
</evidence>
<feature type="transmembrane region" description="Helical" evidence="7">
    <location>
        <begin position="249"/>
        <end position="267"/>
    </location>
</feature>
<evidence type="ECO:0000256" key="6">
    <source>
        <dbReference type="ARBA" id="ARBA00023136"/>
    </source>
</evidence>
<feature type="transmembrane region" description="Helical" evidence="7">
    <location>
        <begin position="102"/>
        <end position="126"/>
    </location>
</feature>
<keyword evidence="6 7" id="KW-0472">Membrane</keyword>
<protein>
    <submittedName>
        <fullName evidence="8">O-antigen/teichoic acid export membrane protein</fullName>
    </submittedName>
</protein>
<feature type="transmembrane region" description="Helical" evidence="7">
    <location>
        <begin position="32"/>
        <end position="56"/>
    </location>
</feature>
<evidence type="ECO:0000256" key="7">
    <source>
        <dbReference type="SAM" id="Phobius"/>
    </source>
</evidence>
<feature type="transmembrane region" description="Helical" evidence="7">
    <location>
        <begin position="428"/>
        <end position="448"/>
    </location>
</feature>
<proteinExistence type="inferred from homology"/>
<organism evidence="8 9">
    <name type="scientific">Actinopolymorpha rutila</name>
    <dbReference type="NCBI Taxonomy" id="446787"/>
    <lineage>
        <taxon>Bacteria</taxon>
        <taxon>Bacillati</taxon>
        <taxon>Actinomycetota</taxon>
        <taxon>Actinomycetes</taxon>
        <taxon>Propionibacteriales</taxon>
        <taxon>Actinopolymorphaceae</taxon>
        <taxon>Actinopolymorpha</taxon>
    </lineage>
</organism>
<comment type="similarity">
    <text evidence="2">Belongs to the polysaccharide synthase family.</text>
</comment>
<comment type="caution">
    <text evidence="8">The sequence shown here is derived from an EMBL/GenBank/DDBJ whole genome shotgun (WGS) entry which is preliminary data.</text>
</comment>
<feature type="transmembrane region" description="Helical" evidence="7">
    <location>
        <begin position="341"/>
        <end position="366"/>
    </location>
</feature>
<dbReference type="Pfam" id="PF13440">
    <property type="entry name" value="Polysacc_synt_3"/>
    <property type="match status" value="1"/>
</dbReference>
<feature type="transmembrane region" description="Helical" evidence="7">
    <location>
        <begin position="460"/>
        <end position="478"/>
    </location>
</feature>
<keyword evidence="9" id="KW-1185">Reference proteome</keyword>